<feature type="region of interest" description="Disordered" evidence="4">
    <location>
        <begin position="1"/>
        <end position="25"/>
    </location>
</feature>
<evidence type="ECO:0000256" key="4">
    <source>
        <dbReference type="SAM" id="MobiDB-lite"/>
    </source>
</evidence>
<evidence type="ECO:0000313" key="7">
    <source>
        <dbReference type="Proteomes" id="UP000243413"/>
    </source>
</evidence>
<dbReference type="PANTHER" id="PTHR30329">
    <property type="entry name" value="STATOR ELEMENT OF FLAGELLAR MOTOR COMPLEX"/>
    <property type="match status" value="1"/>
</dbReference>
<dbReference type="InterPro" id="IPR006664">
    <property type="entry name" value="OMP_bac"/>
</dbReference>
<protein>
    <submittedName>
        <fullName evidence="6">OmpA family protein</fullName>
    </submittedName>
</protein>
<feature type="domain" description="OmpA-like" evidence="5">
    <location>
        <begin position="197"/>
        <end position="313"/>
    </location>
</feature>
<evidence type="ECO:0000256" key="1">
    <source>
        <dbReference type="ARBA" id="ARBA00004442"/>
    </source>
</evidence>
<dbReference type="InterPro" id="IPR050330">
    <property type="entry name" value="Bact_OuterMem_StrucFunc"/>
</dbReference>
<dbReference type="Pfam" id="PF18393">
    <property type="entry name" value="MotY_N"/>
    <property type="match status" value="1"/>
</dbReference>
<gene>
    <name evidence="6" type="ORF">SAMN05216271_0280</name>
</gene>
<dbReference type="PRINTS" id="PR01023">
    <property type="entry name" value="NAFLGMOTY"/>
</dbReference>
<dbReference type="AlphaFoldDB" id="A0A1H1LLK3"/>
<proteinExistence type="predicted"/>
<dbReference type="InterPro" id="IPR006665">
    <property type="entry name" value="OmpA-like"/>
</dbReference>
<dbReference type="InterPro" id="IPR036737">
    <property type="entry name" value="OmpA-like_sf"/>
</dbReference>
<dbReference type="GO" id="GO:0009279">
    <property type="term" value="C:cell outer membrane"/>
    <property type="evidence" value="ECO:0007669"/>
    <property type="project" value="UniProtKB-SubCell"/>
</dbReference>
<accession>A0A1H1LLK3</accession>
<name>A0A1H1LLK3_9GAMM</name>
<dbReference type="Gene3D" id="2.60.40.2540">
    <property type="match status" value="1"/>
</dbReference>
<dbReference type="SUPFAM" id="SSF103088">
    <property type="entry name" value="OmpA-like"/>
    <property type="match status" value="1"/>
</dbReference>
<sequence>MVKNCRAPPMRLAREISDADRDPASDEVNSVMTRSCPALLLVLALPTQALTFQTRMEDVQWQVAGDEFACRLTQSVAGYGEASFVRHAGEPAAFELKAWDNPMSPGSAQVYNEAPPWRPGTAAVPLGQVAVTGGAGVMQVPYQQAGRMLAGLASGLQPTIQRSGYAGSAPVRVVVSSVGYQQAWLDFQKCISGLLPVSYAQISESLISFASGGDKLNPQAKAMLDAAVMYIKADEDITEILLDGHSDNQGNRLDNRELSRQRVLAVKDYLVEQGVNEDLFAMRFHGDRYPVASNRTEQGRAANRRVMLRLEKD</sequence>
<dbReference type="STRING" id="472181.SAMN05216271_0280"/>
<dbReference type="PANTHER" id="PTHR30329:SF17">
    <property type="entry name" value="LIPOPROTEIN YFIB-RELATED"/>
    <property type="match status" value="1"/>
</dbReference>
<dbReference type="PROSITE" id="PS51123">
    <property type="entry name" value="OMPA_2"/>
    <property type="match status" value="1"/>
</dbReference>
<dbReference type="CDD" id="cd07185">
    <property type="entry name" value="OmpA_C-like"/>
    <property type="match status" value="1"/>
</dbReference>
<evidence type="ECO:0000313" key="6">
    <source>
        <dbReference type="EMBL" id="SDR75242.1"/>
    </source>
</evidence>
<keyword evidence="2 3" id="KW-0472">Membrane</keyword>
<dbReference type="InterPro" id="IPR041544">
    <property type="entry name" value="MotY_N"/>
</dbReference>
<organism evidence="6 7">
    <name type="scientific">Halopseudomonas sabulinigri</name>
    <dbReference type="NCBI Taxonomy" id="472181"/>
    <lineage>
        <taxon>Bacteria</taxon>
        <taxon>Pseudomonadati</taxon>
        <taxon>Pseudomonadota</taxon>
        <taxon>Gammaproteobacteria</taxon>
        <taxon>Pseudomonadales</taxon>
        <taxon>Pseudomonadaceae</taxon>
        <taxon>Halopseudomonas</taxon>
    </lineage>
</organism>
<dbReference type="Proteomes" id="UP000243413">
    <property type="component" value="Chromosome I"/>
</dbReference>
<dbReference type="EMBL" id="LT629763">
    <property type="protein sequence ID" value="SDR75242.1"/>
    <property type="molecule type" value="Genomic_DNA"/>
</dbReference>
<evidence type="ECO:0000259" key="5">
    <source>
        <dbReference type="PROSITE" id="PS51123"/>
    </source>
</evidence>
<dbReference type="Pfam" id="PF00691">
    <property type="entry name" value="OmpA"/>
    <property type="match status" value="1"/>
</dbReference>
<reference evidence="7" key="1">
    <citation type="submission" date="2016-10" db="EMBL/GenBank/DDBJ databases">
        <authorList>
            <person name="Varghese N."/>
            <person name="Submissions S."/>
        </authorList>
    </citation>
    <scope>NUCLEOTIDE SEQUENCE [LARGE SCALE GENOMIC DNA]</scope>
    <source>
        <strain evidence="7">JCM 14963</strain>
    </source>
</reference>
<dbReference type="Gene3D" id="3.30.1330.60">
    <property type="entry name" value="OmpA-like domain"/>
    <property type="match status" value="1"/>
</dbReference>
<dbReference type="PRINTS" id="PR01021">
    <property type="entry name" value="OMPADOMAIN"/>
</dbReference>
<evidence type="ECO:0000256" key="2">
    <source>
        <dbReference type="ARBA" id="ARBA00023136"/>
    </source>
</evidence>
<comment type="subcellular location">
    <subcellularLocation>
        <location evidence="1">Cell outer membrane</location>
    </subcellularLocation>
</comment>
<evidence type="ECO:0000256" key="3">
    <source>
        <dbReference type="PROSITE-ProRule" id="PRU00473"/>
    </source>
</evidence>
<feature type="compositionally biased region" description="Basic and acidic residues" evidence="4">
    <location>
        <begin position="12"/>
        <end position="24"/>
    </location>
</feature>